<dbReference type="Pfam" id="PF02867">
    <property type="entry name" value="Ribonuc_red_lgC"/>
    <property type="match status" value="1"/>
</dbReference>
<name>A0ABZ0D1M3_9BURK</name>
<reference evidence="14 15" key="1">
    <citation type="submission" date="2023-10" db="EMBL/GenBank/DDBJ databases">
        <title>Bacteria for the degradation of biodegradable plastic PBAT(Polybutylene adipate terephthalate).</title>
        <authorList>
            <person name="Weon H.-Y."/>
            <person name="Yeon J."/>
        </authorList>
    </citation>
    <scope>NUCLEOTIDE SEQUENCE [LARGE SCALE GENOMIC DNA]</scope>
    <source>
        <strain evidence="14 15">SBD 7-3</strain>
        <plasmid evidence="14 15">unnamed1</plasmid>
    </source>
</reference>
<keyword evidence="8" id="KW-1015">Disulfide bond</keyword>
<keyword evidence="3 11" id="KW-0846">Cobalamin</keyword>
<organism evidence="14 15">
    <name type="scientific">Piscinibacter gummiphilus</name>
    <dbReference type="NCBI Taxonomy" id="946333"/>
    <lineage>
        <taxon>Bacteria</taxon>
        <taxon>Pseudomonadati</taxon>
        <taxon>Pseudomonadota</taxon>
        <taxon>Betaproteobacteria</taxon>
        <taxon>Burkholderiales</taxon>
        <taxon>Sphaerotilaceae</taxon>
        <taxon>Piscinibacter</taxon>
    </lineage>
</organism>
<keyword evidence="15" id="KW-1185">Reference proteome</keyword>
<proteinExistence type="inferred from homology"/>
<evidence type="ECO:0000256" key="9">
    <source>
        <dbReference type="ARBA" id="ARBA00023285"/>
    </source>
</evidence>
<dbReference type="EMBL" id="CP136337">
    <property type="protein sequence ID" value="WOB11152.1"/>
    <property type="molecule type" value="Genomic_DNA"/>
</dbReference>
<evidence type="ECO:0000256" key="10">
    <source>
        <dbReference type="ARBA" id="ARBA00047754"/>
    </source>
</evidence>
<evidence type="ECO:0000259" key="12">
    <source>
        <dbReference type="Pfam" id="PF00317"/>
    </source>
</evidence>
<dbReference type="Pfam" id="PF00317">
    <property type="entry name" value="Ribonuc_red_lgN"/>
    <property type="match status" value="1"/>
</dbReference>
<dbReference type="SUPFAM" id="SSF51998">
    <property type="entry name" value="PFL-like glycyl radical enzymes"/>
    <property type="match status" value="1"/>
</dbReference>
<evidence type="ECO:0000256" key="7">
    <source>
        <dbReference type="ARBA" id="ARBA00023116"/>
    </source>
</evidence>
<evidence type="ECO:0000256" key="5">
    <source>
        <dbReference type="ARBA" id="ARBA00022741"/>
    </source>
</evidence>
<dbReference type="CDD" id="cd02888">
    <property type="entry name" value="RNR_II_dimer"/>
    <property type="match status" value="1"/>
</dbReference>
<feature type="domain" description="Ribonucleotide reductase large subunit C-terminal" evidence="13">
    <location>
        <begin position="90"/>
        <end position="581"/>
    </location>
</feature>
<keyword evidence="6 11" id="KW-0560">Oxidoreductase</keyword>
<dbReference type="EC" id="1.17.4.1" evidence="11"/>
<dbReference type="PANTHER" id="PTHR43371">
    <property type="entry name" value="VITAMIN B12-DEPENDENT RIBONUCLEOTIDE REDUCTASE"/>
    <property type="match status" value="1"/>
</dbReference>
<comment type="function">
    <text evidence="11">Catalyzes the reduction of ribonucleotides to deoxyribonucleotides. May function to provide a pool of deoxyribonucleotide precursors for DNA repair during oxygen limitation and/or for immediate growth after restoration of oxygen.</text>
</comment>
<geneLocation type="plasmid" evidence="14 15">
    <name>unnamed1</name>
</geneLocation>
<comment type="catalytic activity">
    <reaction evidence="10 11">
        <text>a 2'-deoxyribonucleoside 5'-diphosphate + [thioredoxin]-disulfide + H2O = a ribonucleoside 5'-diphosphate + [thioredoxin]-dithiol</text>
        <dbReference type="Rhea" id="RHEA:23252"/>
        <dbReference type="Rhea" id="RHEA-COMP:10698"/>
        <dbReference type="Rhea" id="RHEA-COMP:10700"/>
        <dbReference type="ChEBI" id="CHEBI:15377"/>
        <dbReference type="ChEBI" id="CHEBI:29950"/>
        <dbReference type="ChEBI" id="CHEBI:50058"/>
        <dbReference type="ChEBI" id="CHEBI:57930"/>
        <dbReference type="ChEBI" id="CHEBI:73316"/>
        <dbReference type="EC" id="1.17.4.1"/>
    </reaction>
</comment>
<comment type="cofactor">
    <cofactor evidence="1 11">
        <name>adenosylcob(III)alamin</name>
        <dbReference type="ChEBI" id="CHEBI:18408"/>
    </cofactor>
</comment>
<keyword evidence="5 11" id="KW-0547">Nucleotide-binding</keyword>
<evidence type="ECO:0000259" key="13">
    <source>
        <dbReference type="Pfam" id="PF02867"/>
    </source>
</evidence>
<dbReference type="GO" id="GO:0004748">
    <property type="term" value="F:ribonucleoside-diphosphate reductase activity, thioredoxin disulfide as acceptor"/>
    <property type="evidence" value="ECO:0007669"/>
    <property type="project" value="UniProtKB-EC"/>
</dbReference>
<dbReference type="InterPro" id="IPR050862">
    <property type="entry name" value="RdRp_reductase_class-2"/>
</dbReference>
<evidence type="ECO:0000256" key="3">
    <source>
        <dbReference type="ARBA" id="ARBA00022628"/>
    </source>
</evidence>
<comment type="similarity">
    <text evidence="2 11">Belongs to the ribonucleoside diphosphate reductase class-2 family.</text>
</comment>
<keyword evidence="14" id="KW-0614">Plasmid</keyword>
<dbReference type="NCBIfam" id="TIGR02504">
    <property type="entry name" value="NrdJ_Z"/>
    <property type="match status" value="1"/>
</dbReference>
<dbReference type="InterPro" id="IPR013509">
    <property type="entry name" value="RNR_lsu_N"/>
</dbReference>
<dbReference type="InterPro" id="IPR000788">
    <property type="entry name" value="RNR_lg_C"/>
</dbReference>
<evidence type="ECO:0000256" key="2">
    <source>
        <dbReference type="ARBA" id="ARBA00007405"/>
    </source>
</evidence>
<dbReference type="InterPro" id="IPR013344">
    <property type="entry name" value="RNR_NrdJ/NrdZ"/>
</dbReference>
<sequence>MNLNDLPSPVALLEPQPISLDVLLEKYAKGSEASLGDVQQRVARALASVEAEGTRDSWANEFLQTMQLGFIPAGRILSAAGTDIRATLINCFVQPVGDAVEEDLPGLPSIYTALSQAAATMRRGGGVGYDFSRIRPRGALVKGTHSTASGPVSYMKVFDRSCETVESAGSRRGAQMGILRCDHPDIEQFISSKDDGGLKNFNISVGITDAFMRAVEADHEFELVHTARPIDDVVAKGAYQRPDGVWVYRKVRAAELMDRITRSTYDHAEPGVVFLDRMNEENNLHYAEVIEASNPCSEQPLPPYGCCCLGAIDLTKFIIDPFKPGASFDSEAFRKVVSRAVRMLDNVLDLTFWPLPEQRAEAMSKRRIGLGFLGLGDALIMLRQRYDSPEGRATAATISETLRDAAYMASIALAEERGSFPLLDAERLLQGGYAQRLPGHIQDAIRSRGLRNSHLLTVAPTGTITLAAADNASNGIEPAFSWTYTRKKRMADDSTVEYVVEDHAFRLYRASGGDVKQLPSYFVSALEMSANDHLQMLTAVQPFIDSAISKTVNVPADYPYEDFQSLYKDAWKAGLKGLATYRPNSVTGSVLSLESANASAVPTPVDDDPLRKQIEHRPKGELNGTTVSVELHTSQGPKKVYLVVNYMVVEGVVGGKAVAIERPIEFFCPAGQGDEGQQWITANMRLLSMVARSGGSIAKALASLRETVWDKGPVRYGSLRRADGTEVPRFHDSEVAAIAYALQFVLANRGFLDADGQQVPVEKLASRQTARSVEVQRTLLANAKPKLGAGKKCPDCGAHALHKVDGCQHCENCHYVGSCG</sequence>
<evidence type="ECO:0000256" key="8">
    <source>
        <dbReference type="ARBA" id="ARBA00023157"/>
    </source>
</evidence>
<evidence type="ECO:0000256" key="4">
    <source>
        <dbReference type="ARBA" id="ARBA00022634"/>
    </source>
</evidence>
<dbReference type="PRINTS" id="PR01183">
    <property type="entry name" value="RIBORDTASEM1"/>
</dbReference>
<keyword evidence="7" id="KW-0215">Deoxyribonucleotide synthesis</keyword>
<evidence type="ECO:0000256" key="6">
    <source>
        <dbReference type="ARBA" id="ARBA00023002"/>
    </source>
</evidence>
<accession>A0ABZ0D1M3</accession>
<dbReference type="Proteomes" id="UP001303946">
    <property type="component" value="Plasmid unnamed1"/>
</dbReference>
<protein>
    <recommendedName>
        <fullName evidence="11">Vitamin B12-dependent ribonucleotide reductase</fullName>
        <ecNumber evidence="11">1.17.4.1</ecNumber>
    </recommendedName>
</protein>
<keyword evidence="9 11" id="KW-0170">Cobalt</keyword>
<evidence type="ECO:0000256" key="1">
    <source>
        <dbReference type="ARBA" id="ARBA00001922"/>
    </source>
</evidence>
<evidence type="ECO:0000313" key="14">
    <source>
        <dbReference type="EMBL" id="WOB11152.1"/>
    </source>
</evidence>
<evidence type="ECO:0000313" key="15">
    <source>
        <dbReference type="Proteomes" id="UP001303946"/>
    </source>
</evidence>
<dbReference type="Gene3D" id="3.20.70.20">
    <property type="match status" value="1"/>
</dbReference>
<keyword evidence="4 11" id="KW-0237">DNA synthesis</keyword>
<dbReference type="PANTHER" id="PTHR43371:SF1">
    <property type="entry name" value="RIBONUCLEOSIDE-DIPHOSPHATE REDUCTASE"/>
    <property type="match status" value="1"/>
</dbReference>
<dbReference type="RefSeq" id="WP_316704313.1">
    <property type="nucleotide sequence ID" value="NZ_CP136337.1"/>
</dbReference>
<gene>
    <name evidence="14" type="ORF">RXV79_27325</name>
</gene>
<evidence type="ECO:0000256" key="11">
    <source>
        <dbReference type="RuleBase" id="RU364064"/>
    </source>
</evidence>
<feature type="domain" description="Ribonucleotide reductase large subunit N-terminal" evidence="12">
    <location>
        <begin position="14"/>
        <end position="83"/>
    </location>
</feature>